<proteinExistence type="predicted"/>
<reference evidence="2 3" key="1">
    <citation type="journal article" date="2019" name="Int. J. Syst. Evol. Microbiol.">
        <title>The Global Catalogue of Microorganisms (GCM) 10K type strain sequencing project: providing services to taxonomists for standard genome sequencing and annotation.</title>
        <authorList>
            <consortium name="The Broad Institute Genomics Platform"/>
            <consortium name="The Broad Institute Genome Sequencing Center for Infectious Disease"/>
            <person name="Wu L."/>
            <person name="Ma J."/>
        </authorList>
    </citation>
    <scope>NUCLEOTIDE SEQUENCE [LARGE SCALE GENOMIC DNA]</scope>
    <source>
        <strain evidence="2 3">JCM 6923</strain>
    </source>
</reference>
<name>A0ABN3M2Z2_9ACTN</name>
<feature type="domain" description="Aminoglycoside phosphotransferase" evidence="1">
    <location>
        <begin position="143"/>
        <end position="232"/>
    </location>
</feature>
<dbReference type="InterPro" id="IPR011009">
    <property type="entry name" value="Kinase-like_dom_sf"/>
</dbReference>
<sequence>MYSPPTDPADRQRMAKAFMRAVDELGATVDGREVWGWRGRTLSACVRSERYGQCWLRLMTAPEDKATGKIWEGNQKAAELFDLRLVKPELYDVVDRVEGGYGYRAELSQYVPEPVCSPSPVLSPHMVVPPEAWWKSLRADLDAVAESPTDRVAVRQEWADRNVPVFLNRPAPRITEWETAHGDLHPANLTTGTPYLLDWEGFGRAPAGYDPAMLLAYSMLAPEFSARVRETFPVLDTELGRVAQIIVITELLQSASRGDHPELVGALQCLAQDLV</sequence>
<dbReference type="EMBL" id="BAAATL010000025">
    <property type="protein sequence ID" value="GAA2494919.1"/>
    <property type="molecule type" value="Genomic_DNA"/>
</dbReference>
<evidence type="ECO:0000259" key="1">
    <source>
        <dbReference type="Pfam" id="PF01636"/>
    </source>
</evidence>
<gene>
    <name evidence="2" type="ORF">GCM10010422_48010</name>
</gene>
<dbReference type="Pfam" id="PF01636">
    <property type="entry name" value="APH"/>
    <property type="match status" value="1"/>
</dbReference>
<dbReference type="Proteomes" id="UP001501721">
    <property type="component" value="Unassembled WGS sequence"/>
</dbReference>
<comment type="caution">
    <text evidence="2">The sequence shown here is derived from an EMBL/GenBank/DDBJ whole genome shotgun (WGS) entry which is preliminary data.</text>
</comment>
<organism evidence="2 3">
    <name type="scientific">Streptomyces graminearus</name>
    <dbReference type="NCBI Taxonomy" id="284030"/>
    <lineage>
        <taxon>Bacteria</taxon>
        <taxon>Bacillati</taxon>
        <taxon>Actinomycetota</taxon>
        <taxon>Actinomycetes</taxon>
        <taxon>Kitasatosporales</taxon>
        <taxon>Streptomycetaceae</taxon>
        <taxon>Streptomyces</taxon>
    </lineage>
</organism>
<dbReference type="Gene3D" id="3.90.1200.10">
    <property type="match status" value="1"/>
</dbReference>
<protein>
    <recommendedName>
        <fullName evidence="1">Aminoglycoside phosphotransferase domain-containing protein</fullName>
    </recommendedName>
</protein>
<accession>A0ABN3M2Z2</accession>
<keyword evidence="3" id="KW-1185">Reference proteome</keyword>
<evidence type="ECO:0000313" key="2">
    <source>
        <dbReference type="EMBL" id="GAA2494919.1"/>
    </source>
</evidence>
<dbReference type="SUPFAM" id="SSF56112">
    <property type="entry name" value="Protein kinase-like (PK-like)"/>
    <property type="match status" value="1"/>
</dbReference>
<dbReference type="InterPro" id="IPR002575">
    <property type="entry name" value="Aminoglycoside_PTrfase"/>
</dbReference>
<evidence type="ECO:0000313" key="3">
    <source>
        <dbReference type="Proteomes" id="UP001501721"/>
    </source>
</evidence>